<dbReference type="AlphaFoldDB" id="F5L9C8"/>
<sequence length="58" mass="6766">MNRKGPIEIAFSHDPFDQKRLIKAGGYITHNRKGQVVFRFDTAEQYAKYLMLNEHRGA</sequence>
<dbReference type="KEGG" id="cthu:HUR95_00810"/>
<evidence type="ECO:0000313" key="4">
    <source>
        <dbReference type="Proteomes" id="UP000825179"/>
    </source>
</evidence>
<dbReference type="RefSeq" id="WP_007505806.1">
    <property type="nucleotide sequence ID" value="NZ_AFCE01000156.1"/>
</dbReference>
<proteinExistence type="predicted"/>
<evidence type="ECO:0000313" key="3">
    <source>
        <dbReference type="Proteomes" id="UP000010716"/>
    </source>
</evidence>
<dbReference type="EMBL" id="CP082237">
    <property type="protein sequence ID" value="QZT34013.1"/>
    <property type="molecule type" value="Genomic_DNA"/>
</dbReference>
<accession>F5L9C8</accession>
<dbReference type="EMBL" id="AFCE01000156">
    <property type="protein sequence ID" value="EGL82070.1"/>
    <property type="molecule type" value="Genomic_DNA"/>
</dbReference>
<reference evidence="1 3" key="1">
    <citation type="journal article" date="2011" name="J. Bacteriol.">
        <title>Draft genome sequence of the thermoalkaliphilic Caldalkalibacillus thermarum strain TA2.A1.</title>
        <authorList>
            <person name="Kalamorz F."/>
            <person name="Keis S."/>
            <person name="McMillan D.G."/>
            <person name="Olsson K."/>
            <person name="Stanton J.A."/>
            <person name="Stockwell P."/>
            <person name="Black M.A."/>
            <person name="Klingeman D.M."/>
            <person name="Land M.L."/>
            <person name="Han C.S."/>
            <person name="Martin S.L."/>
            <person name="Becher S.A."/>
            <person name="Peddie C.J."/>
            <person name="Morgan H.W."/>
            <person name="Matthies D."/>
            <person name="Preiss L."/>
            <person name="Meier T."/>
            <person name="Brown S.D."/>
            <person name="Cook G.M."/>
        </authorList>
    </citation>
    <scope>NUCLEOTIDE SEQUENCE [LARGE SCALE GENOMIC DNA]</scope>
    <source>
        <strain evidence="1 3">TA2.A1</strain>
    </source>
</reference>
<reference evidence="2 4" key="2">
    <citation type="journal article" date="2020" name="Extremophiles">
        <title>Genomic analysis of Caldalkalibacillus thermarum TA2.A1 reveals aerobic alkaliphilic metabolism and evolutionary hallmarks linking alkaliphilic bacteria and plant life.</title>
        <authorList>
            <person name="de Jong S.I."/>
            <person name="van den Broek M.A."/>
            <person name="Merkel A.Y."/>
            <person name="de la Torre Cortes P."/>
            <person name="Kalamorz F."/>
            <person name="Cook G.M."/>
            <person name="van Loosdrecht M.C.M."/>
            <person name="McMillan D.G.G."/>
        </authorList>
    </citation>
    <scope>NUCLEOTIDE SEQUENCE [LARGE SCALE GENOMIC DNA]</scope>
    <source>
        <strain evidence="2 4">TA2.A1</strain>
    </source>
</reference>
<dbReference type="Proteomes" id="UP000825179">
    <property type="component" value="Chromosome"/>
</dbReference>
<evidence type="ECO:0000313" key="2">
    <source>
        <dbReference type="EMBL" id="QZT34013.1"/>
    </source>
</evidence>
<organism evidence="1 3">
    <name type="scientific">Caldalkalibacillus thermarum (strain TA2.A1)</name>
    <dbReference type="NCBI Taxonomy" id="986075"/>
    <lineage>
        <taxon>Bacteria</taxon>
        <taxon>Bacillati</taxon>
        <taxon>Bacillota</taxon>
        <taxon>Bacilli</taxon>
        <taxon>Bacillales</taxon>
        <taxon>Bacillaceae</taxon>
        <taxon>Caldalkalibacillus</taxon>
    </lineage>
</organism>
<dbReference type="eggNOG" id="ENOG5033CX1">
    <property type="taxonomic scope" value="Bacteria"/>
</dbReference>
<gene>
    <name evidence="1" type="ORF">CathTA2_2433</name>
    <name evidence="2" type="ORF">HUR95_00810</name>
</gene>
<keyword evidence="4" id="KW-1185">Reference proteome</keyword>
<dbReference type="Proteomes" id="UP000010716">
    <property type="component" value="Unassembled WGS sequence"/>
</dbReference>
<protein>
    <submittedName>
        <fullName evidence="1">Uncharacterized protein</fullName>
    </submittedName>
</protein>
<reference evidence="2" key="3">
    <citation type="submission" date="2021-08" db="EMBL/GenBank/DDBJ databases">
        <authorList>
            <person name="de Jong S."/>
            <person name="van den Broek M."/>
            <person name="Merkel A."/>
            <person name="de la Torre Cortes P."/>
            <person name="Kalamorz F."/>
            <person name="Cook G."/>
            <person name="van Loosdrecht M."/>
            <person name="McMillan D."/>
        </authorList>
    </citation>
    <scope>NUCLEOTIDE SEQUENCE</scope>
    <source>
        <strain evidence="2">TA2.A1</strain>
    </source>
</reference>
<evidence type="ECO:0000313" key="1">
    <source>
        <dbReference type="EMBL" id="EGL82070.1"/>
    </source>
</evidence>
<name>F5L9C8_CALTT</name>